<reference evidence="1" key="1">
    <citation type="submission" date="2020-04" db="EMBL/GenBank/DDBJ databases">
        <title>A chromosome-scale assembly and high-density genetic map of the yellow drum (Nibea albiflora) genome.</title>
        <authorList>
            <person name="Xu D."/>
            <person name="Zhang W."/>
            <person name="Chen R."/>
            <person name="Tan P."/>
            <person name="Wang L."/>
            <person name="Song H."/>
            <person name="Tian L."/>
            <person name="Zhu Q."/>
            <person name="Wang B."/>
        </authorList>
    </citation>
    <scope>NUCLEOTIDE SEQUENCE</scope>
    <source>
        <strain evidence="1">ZJHYS-2018</strain>
    </source>
</reference>
<organism evidence="1 2">
    <name type="scientific">Nibea albiflora</name>
    <name type="common">Yellow drum</name>
    <name type="synonym">Corvina albiflora</name>
    <dbReference type="NCBI Taxonomy" id="240163"/>
    <lineage>
        <taxon>Eukaryota</taxon>
        <taxon>Metazoa</taxon>
        <taxon>Chordata</taxon>
        <taxon>Craniata</taxon>
        <taxon>Vertebrata</taxon>
        <taxon>Euteleostomi</taxon>
        <taxon>Actinopterygii</taxon>
        <taxon>Neopterygii</taxon>
        <taxon>Teleostei</taxon>
        <taxon>Neoteleostei</taxon>
        <taxon>Acanthomorphata</taxon>
        <taxon>Eupercaria</taxon>
        <taxon>Sciaenidae</taxon>
        <taxon>Nibea</taxon>
    </lineage>
</organism>
<comment type="caution">
    <text evidence="1">The sequence shown here is derived from an EMBL/GenBank/DDBJ whole genome shotgun (WGS) entry which is preliminary data.</text>
</comment>
<keyword evidence="1" id="KW-0808">Transferase</keyword>
<accession>A0ACB7EJK9</accession>
<protein>
    <submittedName>
        <fullName evidence="1">Ankyrin repeat and protein kinase domain-containing protein 1</fullName>
    </submittedName>
</protein>
<dbReference type="EMBL" id="CM024794">
    <property type="protein sequence ID" value="KAG8002026.1"/>
    <property type="molecule type" value="Genomic_DNA"/>
</dbReference>
<dbReference type="Proteomes" id="UP000805704">
    <property type="component" value="Chromosome 6"/>
</dbReference>
<proteinExistence type="predicted"/>
<evidence type="ECO:0000313" key="1">
    <source>
        <dbReference type="EMBL" id="KAG8002026.1"/>
    </source>
</evidence>
<name>A0ACB7EJK9_NIBAL</name>
<sequence length="972" mass="106976">MSLNLGRGVEPGDAVPAMGNLRVVINLKTNNSRINLEVTSCCLSPTIQPEVANSTCCLFSRLAAEPAGITLLPTALSTSASFTISLFQMINYSVVYLHCDLSVCLRNRSDCERQCLQQRSAFSLEGPEAVVTNLRNRISFGPMLKEVKNSTFPEETDPAELDLVLVIVSLAVGSSLVTVMLLLVWLAYRRRAIWLLHSAAPPRACCGCLRPGVSVLRVPVSISVLMDCLDGSLGQFRNFKKDDFEADWIKVAECRFGQVYQVKLKVWRVKCVLKSFDTALCADSFYRRIIDEASDIAKVKFKYIASVYGLCSDASAIVMEYMSNGSLNNLLASHTLMWPKKFQMIHETSMGMNFLHSMKPPLLHLNLKTSNILLDDHLHVKVSDFGLIHCEEGMSKKLFMENLTARGNISYIPPETFTQCPDPPGTTFDVYSFGIVIWEILTQQKPYAGCSVTTVLLQVSNGKRPCVELIPDQKPRECDQMISIMTQCWDQNQRKRPHFSDIVKKTEALSEILKIPGPIQCDKGQKSNYPWMVSPKLFHSHNALSIHFTDYQHDKNSILFLLSKKDFGSFKKSVKKEHVSSQFSGKKSLLHYTVASRDAESVEHVLKLGADVNCTTTRGYTPLIVAVLHSVHCIISLLLEHGAAPNQGDEDQWTALHFAAQNGDDRTVRLLLDKGAVADAREKAGWMPLHLACQNGHETVVRLLLSRLSEEAVGEREAQGRTPLHLASAYGHLNIAKLLLAQGADPNSTDCSLSTALHLSAEEGHNRVVRQLLKSGVNIDSANNKGYTPLHLAAHKGHTGICRQLLSNKANPDTKTNQGWSPIHLATLRGHEATVVQLETQGACVNTRGESGWTPLHLACHQSEPEVVAKLLAANADPNVSEDSEGWTPLHIACTSVSFPSVLHLITHHADVNAVNSGKMTPLHLAAQHGSVPIVKALLLNGADKTLLDSSGCTALNVAQRCEKSEIVQLLK</sequence>
<keyword evidence="1" id="KW-0418">Kinase</keyword>
<gene>
    <name evidence="1" type="primary">ANKK1.2</name>
    <name evidence="1" type="ORF">GBF38_012345</name>
</gene>
<keyword evidence="2" id="KW-1185">Reference proteome</keyword>
<evidence type="ECO:0000313" key="2">
    <source>
        <dbReference type="Proteomes" id="UP000805704"/>
    </source>
</evidence>